<evidence type="ECO:0000313" key="2">
    <source>
        <dbReference type="EMBL" id="GFY58276.1"/>
    </source>
</evidence>
<dbReference type="AlphaFoldDB" id="A0A8X7C5Q4"/>
<dbReference type="EMBL" id="BMAV01011978">
    <property type="protein sequence ID" value="GFY58276.1"/>
    <property type="molecule type" value="Genomic_DNA"/>
</dbReference>
<feature type="transmembrane region" description="Helical" evidence="1">
    <location>
        <begin position="99"/>
        <end position="122"/>
    </location>
</feature>
<feature type="transmembrane region" description="Helical" evidence="1">
    <location>
        <begin position="234"/>
        <end position="258"/>
    </location>
</feature>
<reference evidence="2" key="1">
    <citation type="submission" date="2020-08" db="EMBL/GenBank/DDBJ databases">
        <title>Multicomponent nature underlies the extraordinary mechanical properties of spider dragline silk.</title>
        <authorList>
            <person name="Kono N."/>
            <person name="Nakamura H."/>
            <person name="Mori M."/>
            <person name="Yoshida Y."/>
            <person name="Ohtoshi R."/>
            <person name="Malay A.D."/>
            <person name="Moran D.A.P."/>
            <person name="Tomita M."/>
            <person name="Numata K."/>
            <person name="Arakawa K."/>
        </authorList>
    </citation>
    <scope>NUCLEOTIDE SEQUENCE</scope>
</reference>
<name>A0A8X7C5Q4_9ARAC</name>
<proteinExistence type="predicted"/>
<protein>
    <submittedName>
        <fullName evidence="2">Uncharacterized protein</fullName>
    </submittedName>
</protein>
<feature type="transmembrane region" description="Helical" evidence="1">
    <location>
        <begin position="305"/>
        <end position="330"/>
    </location>
</feature>
<sequence>MYKNLKSREISLDVEKKRPPQEFRVTNFALNNSYKIEVSHKTSFISKERILIEFKWIFCILQLVGINGMNYSRSKDPCPIKKKKGWNIKKGLFSCCQSWWKYLVFCNLCIKTILGISGLINFPDKMNEITHVFHSVLLILSFILIYRREHALFQRTKELSRIYKRLPETNIRKKKYPFIAGFILILIFMLTSFVLRFDLEEKHSELGKYILLFHVDIHVLVFKILYYLTLANELLIYTIGMIILSLMVIYYSFMCSLIRNVLKHLLKKLNNEFNSNFLSEDFKNLVLIYCEVVTCLDNMDEEWSLLAFVTVLNGMLGLFWCCYIVTFYSVTNPADYSNLLCFAITFLGFKLLILFSASTTNELLSKIKNGFRCITYRISNPHVGIRRRLKEYLTRETRLTLWKIYVMDMPLVITSFGALLTYGMLLGTLGKTS</sequence>
<evidence type="ECO:0000313" key="3">
    <source>
        <dbReference type="Proteomes" id="UP000886998"/>
    </source>
</evidence>
<keyword evidence="1" id="KW-0472">Membrane</keyword>
<organism evidence="2 3">
    <name type="scientific">Trichonephila inaurata madagascariensis</name>
    <dbReference type="NCBI Taxonomy" id="2747483"/>
    <lineage>
        <taxon>Eukaryota</taxon>
        <taxon>Metazoa</taxon>
        <taxon>Ecdysozoa</taxon>
        <taxon>Arthropoda</taxon>
        <taxon>Chelicerata</taxon>
        <taxon>Arachnida</taxon>
        <taxon>Araneae</taxon>
        <taxon>Araneomorphae</taxon>
        <taxon>Entelegynae</taxon>
        <taxon>Araneoidea</taxon>
        <taxon>Nephilidae</taxon>
        <taxon>Trichonephila</taxon>
        <taxon>Trichonephila inaurata</taxon>
    </lineage>
</organism>
<keyword evidence="3" id="KW-1185">Reference proteome</keyword>
<feature type="transmembrane region" description="Helical" evidence="1">
    <location>
        <begin position="176"/>
        <end position="197"/>
    </location>
</feature>
<keyword evidence="1" id="KW-1133">Transmembrane helix</keyword>
<comment type="caution">
    <text evidence="2">The sequence shown here is derived from an EMBL/GenBank/DDBJ whole genome shotgun (WGS) entry which is preliminary data.</text>
</comment>
<dbReference type="Proteomes" id="UP000886998">
    <property type="component" value="Unassembled WGS sequence"/>
</dbReference>
<feature type="transmembrane region" description="Helical" evidence="1">
    <location>
        <begin position="336"/>
        <end position="357"/>
    </location>
</feature>
<feature type="transmembrane region" description="Helical" evidence="1">
    <location>
        <begin position="129"/>
        <end position="146"/>
    </location>
</feature>
<evidence type="ECO:0000256" key="1">
    <source>
        <dbReference type="SAM" id="Phobius"/>
    </source>
</evidence>
<feature type="transmembrane region" description="Helical" evidence="1">
    <location>
        <begin position="404"/>
        <end position="425"/>
    </location>
</feature>
<gene>
    <name evidence="2" type="primary">AVEN_206490_1</name>
    <name evidence="2" type="ORF">TNIN_142901</name>
</gene>
<keyword evidence="1" id="KW-0812">Transmembrane</keyword>
<accession>A0A8X7C5Q4</accession>